<dbReference type="OrthoDB" id="8779800at2"/>
<accession>A0A418WYT1</accession>
<name>A0A418WYT1_9BURK</name>
<feature type="signal peptide" evidence="1">
    <location>
        <begin position="1"/>
        <end position="30"/>
    </location>
</feature>
<protein>
    <submittedName>
        <fullName evidence="2">Uncharacterized protein</fullName>
    </submittedName>
</protein>
<evidence type="ECO:0000256" key="1">
    <source>
        <dbReference type="SAM" id="SignalP"/>
    </source>
</evidence>
<dbReference type="Proteomes" id="UP000285190">
    <property type="component" value="Unassembled WGS sequence"/>
</dbReference>
<sequence>MNSQQHDNARARRRIAGLAFCALLGGASHAEEINCPHFPEPKAKVEWVAPYMVYNGVPMSIKRFDSEQPPADVLAFYRQAWKGGPAGTAPVENTVGVWQTIAVVRGNCFFTVQVQAAGKNGSTGLLSATQSSDKVRVIDKDKTLPMLSGSTILNDIEHHDSGKTARTVVLSNTFSPETNANFYRQTLADQGWQPVSSYQMNTRKGPGITIVMKRGLAEASLVITRSGQNTNVLANLVDKP</sequence>
<evidence type="ECO:0000313" key="2">
    <source>
        <dbReference type="EMBL" id="RJG05332.1"/>
    </source>
</evidence>
<dbReference type="EMBL" id="QYUN01000002">
    <property type="protein sequence ID" value="RJG05332.1"/>
    <property type="molecule type" value="Genomic_DNA"/>
</dbReference>
<proteinExistence type="predicted"/>
<gene>
    <name evidence="2" type="ORF">D3870_04240</name>
</gene>
<keyword evidence="3" id="KW-1185">Reference proteome</keyword>
<comment type="caution">
    <text evidence="2">The sequence shown here is derived from an EMBL/GenBank/DDBJ whole genome shotgun (WGS) entry which is preliminary data.</text>
</comment>
<dbReference type="RefSeq" id="WP_119736935.1">
    <property type="nucleotide sequence ID" value="NZ_QYUN01000002.1"/>
</dbReference>
<dbReference type="AlphaFoldDB" id="A0A418WYT1"/>
<organism evidence="2 3">
    <name type="scientific">Noviherbaspirillum cavernae</name>
    <dbReference type="NCBI Taxonomy" id="2320862"/>
    <lineage>
        <taxon>Bacteria</taxon>
        <taxon>Pseudomonadati</taxon>
        <taxon>Pseudomonadota</taxon>
        <taxon>Betaproteobacteria</taxon>
        <taxon>Burkholderiales</taxon>
        <taxon>Oxalobacteraceae</taxon>
        <taxon>Noviherbaspirillum</taxon>
    </lineage>
</organism>
<keyword evidence="1" id="KW-0732">Signal</keyword>
<reference evidence="2 3" key="1">
    <citation type="submission" date="2018-09" db="EMBL/GenBank/DDBJ databases">
        <authorList>
            <person name="Zhu H."/>
        </authorList>
    </citation>
    <scope>NUCLEOTIDE SEQUENCE [LARGE SCALE GENOMIC DNA]</scope>
    <source>
        <strain evidence="2 3">K2R10-39</strain>
    </source>
</reference>
<feature type="chain" id="PRO_5019197156" evidence="1">
    <location>
        <begin position="31"/>
        <end position="240"/>
    </location>
</feature>
<evidence type="ECO:0000313" key="3">
    <source>
        <dbReference type="Proteomes" id="UP000285190"/>
    </source>
</evidence>